<evidence type="ECO:0000313" key="3">
    <source>
        <dbReference type="EMBL" id="PIN22620.1"/>
    </source>
</evidence>
<keyword evidence="4" id="KW-1185">Reference proteome</keyword>
<protein>
    <recommendedName>
        <fullName evidence="2">DUF1771 domain-containing protein</fullName>
    </recommendedName>
</protein>
<name>A0A2G9HZ43_9LAMI</name>
<evidence type="ECO:0000313" key="4">
    <source>
        <dbReference type="Proteomes" id="UP000231279"/>
    </source>
</evidence>
<dbReference type="STRING" id="429701.A0A2G9HZ43"/>
<dbReference type="Pfam" id="PF24767">
    <property type="entry name" value="UBA_At5g58720"/>
    <property type="match status" value="1"/>
</dbReference>
<dbReference type="AlphaFoldDB" id="A0A2G9HZ43"/>
<sequence length="508" mass="57417">MKVEAPPSNFLYTDDDHENLKQLLDTFGSVVSLEDIASAYCETGRNLNSTAEMLCNQQSKSADEGNSTILSSGCGSSNTSENAPMAKLKPKRCSAAMGTVSNVIGKDYIKPRPQSNGRNEKLKPLKLNADDCQFSEISDENEDILHDLYLFPFLYLTHSHIHYKYEMGCLSIYTSFPLFHSSLHFFLKCFKICNYILSGYSSQCGYNMARSIDKLLDLSAATLEKSDDVIGIADGNTMKNSLDLEPMSCREQSPVTDFSRRSNADVNSGNGFLLPQTVTKKNDTQREVLEALFSGPNRIEEKQESSAPSRPCRQTPYGQVVAKPMEETIIEDFTFITRLTVNRNDEANQNSYEDLRKAVREYWAAMKEYYKAALDAFTRKDFENARRLQEEGNFFMRKAQEADEKSAQKLIDSDEEEEFSLNMLYFEPKDAVNHMKLQLKALSGLPSICYLKVVVGTNSGDNKDGRRKRLITKLLEREGITWTEEGDGWTISIRVDEIDPKTLSFANK</sequence>
<dbReference type="Proteomes" id="UP000231279">
    <property type="component" value="Unassembled WGS sequence"/>
</dbReference>
<dbReference type="PANTHER" id="PTHR47872">
    <property type="entry name" value="NUCLEAR RNA EXPORT FACTOR SDE5-RELATED"/>
    <property type="match status" value="1"/>
</dbReference>
<reference evidence="4" key="1">
    <citation type="journal article" date="2018" name="Gigascience">
        <title>Genome assembly of the Pink Ipe (Handroanthus impetiginosus, Bignoniaceae), a highly valued, ecologically keystone Neotropical timber forest tree.</title>
        <authorList>
            <person name="Silva-Junior O.B."/>
            <person name="Grattapaglia D."/>
            <person name="Novaes E."/>
            <person name="Collevatti R.G."/>
        </authorList>
    </citation>
    <scope>NUCLEOTIDE SEQUENCE [LARGE SCALE GENOMIC DNA]</scope>
    <source>
        <strain evidence="4">cv. UFG-1</strain>
    </source>
</reference>
<dbReference type="InterPro" id="IPR013899">
    <property type="entry name" value="DUF1771"/>
</dbReference>
<accession>A0A2G9HZ43</accession>
<feature type="domain" description="DUF1771" evidence="2">
    <location>
        <begin position="351"/>
        <end position="416"/>
    </location>
</feature>
<evidence type="ECO:0000259" key="2">
    <source>
        <dbReference type="SMART" id="SM01162"/>
    </source>
</evidence>
<dbReference type="OrthoDB" id="1928104at2759"/>
<dbReference type="SMART" id="SM01162">
    <property type="entry name" value="DUF1771"/>
    <property type="match status" value="1"/>
</dbReference>
<feature type="region of interest" description="Disordered" evidence="1">
    <location>
        <begin position="296"/>
        <end position="315"/>
    </location>
</feature>
<dbReference type="Pfam" id="PF08590">
    <property type="entry name" value="DUF1771"/>
    <property type="match status" value="1"/>
</dbReference>
<dbReference type="PANTHER" id="PTHR47872:SF1">
    <property type="entry name" value="NUCLEAR RNA EXPORT FACTOR SDE5-RELATED"/>
    <property type="match status" value="1"/>
</dbReference>
<evidence type="ECO:0000256" key="1">
    <source>
        <dbReference type="SAM" id="MobiDB-lite"/>
    </source>
</evidence>
<dbReference type="EMBL" id="NKXS01000722">
    <property type="protein sequence ID" value="PIN22620.1"/>
    <property type="molecule type" value="Genomic_DNA"/>
</dbReference>
<organism evidence="3 4">
    <name type="scientific">Handroanthus impetiginosus</name>
    <dbReference type="NCBI Taxonomy" id="429701"/>
    <lineage>
        <taxon>Eukaryota</taxon>
        <taxon>Viridiplantae</taxon>
        <taxon>Streptophyta</taxon>
        <taxon>Embryophyta</taxon>
        <taxon>Tracheophyta</taxon>
        <taxon>Spermatophyta</taxon>
        <taxon>Magnoliopsida</taxon>
        <taxon>eudicotyledons</taxon>
        <taxon>Gunneridae</taxon>
        <taxon>Pentapetalae</taxon>
        <taxon>asterids</taxon>
        <taxon>lamiids</taxon>
        <taxon>Lamiales</taxon>
        <taxon>Bignoniaceae</taxon>
        <taxon>Crescentiina</taxon>
        <taxon>Tabebuia alliance</taxon>
        <taxon>Handroanthus</taxon>
    </lineage>
</organism>
<dbReference type="InterPro" id="IPR056254">
    <property type="entry name" value="At5g58720/SDE5-like_UBA-like"/>
</dbReference>
<gene>
    <name evidence="3" type="ORF">CDL12_04658</name>
</gene>
<proteinExistence type="predicted"/>
<comment type="caution">
    <text evidence="3">The sequence shown here is derived from an EMBL/GenBank/DDBJ whole genome shotgun (WGS) entry which is preliminary data.</text>
</comment>